<evidence type="ECO:0000259" key="11">
    <source>
        <dbReference type="PROSITE" id="PS50089"/>
    </source>
</evidence>
<evidence type="ECO:0000256" key="6">
    <source>
        <dbReference type="ARBA" id="ARBA00022833"/>
    </source>
</evidence>
<accession>A0A8D8T540</accession>
<dbReference type="GO" id="GO:0005737">
    <property type="term" value="C:cytoplasm"/>
    <property type="evidence" value="ECO:0007669"/>
    <property type="project" value="UniProtKB-SubCell"/>
</dbReference>
<dbReference type="CDD" id="cd16536">
    <property type="entry name" value="RING-HC_RNF10"/>
    <property type="match status" value="1"/>
</dbReference>
<evidence type="ECO:0000256" key="8">
    <source>
        <dbReference type="ARBA" id="ARBA00035390"/>
    </source>
</evidence>
<evidence type="ECO:0000256" key="5">
    <source>
        <dbReference type="ARBA" id="ARBA00022771"/>
    </source>
</evidence>
<name>A0A8D8T540_9HEMI</name>
<feature type="region of interest" description="Disordered" evidence="10">
    <location>
        <begin position="439"/>
        <end position="466"/>
    </location>
</feature>
<evidence type="ECO:0000256" key="9">
    <source>
        <dbReference type="PROSITE-ProRule" id="PRU00175"/>
    </source>
</evidence>
<dbReference type="SUPFAM" id="SSF57850">
    <property type="entry name" value="RING/U-box"/>
    <property type="match status" value="1"/>
</dbReference>
<dbReference type="GO" id="GO:0000976">
    <property type="term" value="F:transcription cis-regulatory region binding"/>
    <property type="evidence" value="ECO:0007669"/>
    <property type="project" value="TreeGrafter"/>
</dbReference>
<organism evidence="12">
    <name type="scientific">Cacopsylla melanoneura</name>
    <dbReference type="NCBI Taxonomy" id="428564"/>
    <lineage>
        <taxon>Eukaryota</taxon>
        <taxon>Metazoa</taxon>
        <taxon>Ecdysozoa</taxon>
        <taxon>Arthropoda</taxon>
        <taxon>Hexapoda</taxon>
        <taxon>Insecta</taxon>
        <taxon>Pterygota</taxon>
        <taxon>Neoptera</taxon>
        <taxon>Paraneoptera</taxon>
        <taxon>Hemiptera</taxon>
        <taxon>Sternorrhyncha</taxon>
        <taxon>Psylloidea</taxon>
        <taxon>Psyllidae</taxon>
        <taxon>Psyllinae</taxon>
        <taxon>Cacopsylla</taxon>
    </lineage>
</organism>
<dbReference type="GO" id="GO:0008270">
    <property type="term" value="F:zinc ion binding"/>
    <property type="evidence" value="ECO:0007669"/>
    <property type="project" value="UniProtKB-KW"/>
</dbReference>
<keyword evidence="3" id="KW-0963">Cytoplasm</keyword>
<feature type="compositionally biased region" description="Gly residues" evidence="10">
    <location>
        <begin position="779"/>
        <end position="803"/>
    </location>
</feature>
<evidence type="ECO:0000256" key="3">
    <source>
        <dbReference type="ARBA" id="ARBA00022490"/>
    </source>
</evidence>
<evidence type="ECO:0000256" key="10">
    <source>
        <dbReference type="SAM" id="MobiDB-lite"/>
    </source>
</evidence>
<proteinExistence type="inferred from homology"/>
<dbReference type="InterPro" id="IPR018957">
    <property type="entry name" value="Znf_C3HC4_RING-type"/>
</dbReference>
<dbReference type="InterPro" id="IPR039739">
    <property type="entry name" value="MAG2/RNF10"/>
</dbReference>
<dbReference type="GO" id="GO:0045944">
    <property type="term" value="P:positive regulation of transcription by RNA polymerase II"/>
    <property type="evidence" value="ECO:0007669"/>
    <property type="project" value="TreeGrafter"/>
</dbReference>
<comment type="subcellular location">
    <subcellularLocation>
        <location evidence="1">Cytoplasm</location>
    </subcellularLocation>
</comment>
<evidence type="ECO:0000313" key="12">
    <source>
        <dbReference type="EMBL" id="CAG6679769.1"/>
    </source>
</evidence>
<evidence type="ECO:0000256" key="1">
    <source>
        <dbReference type="ARBA" id="ARBA00004496"/>
    </source>
</evidence>
<feature type="region of interest" description="Disordered" evidence="10">
    <location>
        <begin position="370"/>
        <end position="421"/>
    </location>
</feature>
<feature type="compositionally biased region" description="Low complexity" evidence="10">
    <location>
        <begin position="701"/>
        <end position="720"/>
    </location>
</feature>
<dbReference type="EMBL" id="HBUF01250063">
    <property type="protein sequence ID" value="CAG6679769.1"/>
    <property type="molecule type" value="Transcribed_RNA"/>
</dbReference>
<keyword evidence="4" id="KW-0479">Metal-binding</keyword>
<dbReference type="SMART" id="SM00184">
    <property type="entry name" value="RING"/>
    <property type="match status" value="1"/>
</dbReference>
<dbReference type="PROSITE" id="PS50089">
    <property type="entry name" value="ZF_RING_2"/>
    <property type="match status" value="1"/>
</dbReference>
<dbReference type="PROSITE" id="PS00518">
    <property type="entry name" value="ZF_RING_1"/>
    <property type="match status" value="1"/>
</dbReference>
<dbReference type="InterPro" id="IPR013083">
    <property type="entry name" value="Znf_RING/FYVE/PHD"/>
</dbReference>
<evidence type="ECO:0000256" key="4">
    <source>
        <dbReference type="ARBA" id="ARBA00022723"/>
    </source>
</evidence>
<feature type="domain" description="RING-type" evidence="11">
    <location>
        <begin position="208"/>
        <end position="249"/>
    </location>
</feature>
<keyword evidence="6" id="KW-0862">Zinc</keyword>
<protein>
    <recommendedName>
        <fullName evidence="7">E3 ubiquitin-protein ligase RNF10</fullName>
    </recommendedName>
    <alternativeName>
        <fullName evidence="8">RING finger protein 10</fullName>
    </alternativeName>
</protein>
<evidence type="ECO:0000256" key="7">
    <source>
        <dbReference type="ARBA" id="ARBA00035131"/>
    </source>
</evidence>
<sequence length="847" mass="93795">MSEDHTMDKKNRSAQGASKGNGSESKKSQDVATSKQYPKQRRREPAGSIKNEASGRSKMLPQKFKSFDKRPKPRGGIACGKESTKINFYDGDEPELGSLYSPGSKKQNLNHLLNFQYASPPSHYGSGGGRSSYTTRSHGAAGYNNYLMQSLASVHKHKYNKEQFLQANCQFVVRAGEDYAVHLGDPDTLVKWEFIQQIRGFGNEDIKCPICLDLPRAPQLTRCGHCFCWPCILHYLALSDKSWRKCPICYEAVHLNDLKSFRSVIKHPRAVNEVVTFQLMKRERGSMVVGPVAQWDLHATDMLMNVSETTLDTLYAKLLSATLDDILEMIKVEEDDLTLLLEELRQEQCPTLCFTERALELLQNRRTDILNKMGSKNDPTKLETSPPNTSTKENDENNQPENSNEKTPLPAVLPSSGNSDTYQDEAAAAAVLESELLESSVQDHLESESASYRTTSVSSVDSSGTGHETLDCSVSMSLSGTGHDDTLDFSAHYDSMSHPGGTQPSRFFYFYQASDGQQLFLHAVNVRMLEMTYGSLELCPPTITGRILEKETGSMTENLRRRLRYLQHLPVTCQFEVAEIDLKPPLISDDTMERYRDQLVSRERRRLKRAREDKRRAARIEEAEYVQMRGGGGVGMSNRRRGNLHIESHLQFPECGVGGIPGLDNALASCTDYSTESSRASSPRRPDSPLTTALIALSLEQHNQQQQQASQSGPSSSFAQRLRAGSSLSAEDNSIFWPSVGETDSRRRTLSEESTTLPPTTSTSYTPSLPTPAPTQGEAQGGERGGGVGNGQGGGNNGQGGGQNKKKKRKQQTLLFATGGMKVKKKLPSKEGVFFFTKHNALSSDLK</sequence>
<reference evidence="12" key="1">
    <citation type="submission" date="2021-05" db="EMBL/GenBank/DDBJ databases">
        <authorList>
            <person name="Alioto T."/>
            <person name="Alioto T."/>
            <person name="Gomez Garrido J."/>
        </authorList>
    </citation>
    <scope>NUCLEOTIDE SEQUENCE</scope>
</reference>
<dbReference type="PANTHER" id="PTHR12983:SF9">
    <property type="entry name" value="E3 UBIQUITIN-PROTEIN LIGASE RNF10"/>
    <property type="match status" value="1"/>
</dbReference>
<feature type="compositionally biased region" description="Low complexity" evidence="10">
    <location>
        <begin position="752"/>
        <end position="778"/>
    </location>
</feature>
<evidence type="ECO:0000256" key="2">
    <source>
        <dbReference type="ARBA" id="ARBA00008117"/>
    </source>
</evidence>
<dbReference type="InterPro" id="IPR017907">
    <property type="entry name" value="Znf_RING_CS"/>
</dbReference>
<dbReference type="PANTHER" id="PTHR12983">
    <property type="entry name" value="RING FINGER 10 FAMILY MEMBER"/>
    <property type="match status" value="1"/>
</dbReference>
<comment type="similarity">
    <text evidence="2">Belongs to the RNF10 family.</text>
</comment>
<feature type="compositionally biased region" description="Polar residues" evidence="10">
    <location>
        <begin position="382"/>
        <end position="406"/>
    </location>
</feature>
<feature type="compositionally biased region" description="Basic and acidic residues" evidence="10">
    <location>
        <begin position="1"/>
        <end position="11"/>
    </location>
</feature>
<dbReference type="InterPro" id="IPR001841">
    <property type="entry name" value="Znf_RING"/>
</dbReference>
<feature type="region of interest" description="Disordered" evidence="10">
    <location>
        <begin position="701"/>
        <end position="812"/>
    </location>
</feature>
<feature type="compositionally biased region" description="Low complexity" evidence="10">
    <location>
        <begin position="454"/>
        <end position="466"/>
    </location>
</feature>
<feature type="compositionally biased region" description="Polar residues" evidence="10">
    <location>
        <begin position="13"/>
        <end position="23"/>
    </location>
</feature>
<dbReference type="AlphaFoldDB" id="A0A8D8T540"/>
<dbReference type="Gene3D" id="3.30.40.10">
    <property type="entry name" value="Zinc/RING finger domain, C3HC4 (zinc finger)"/>
    <property type="match status" value="1"/>
</dbReference>
<feature type="region of interest" description="Disordered" evidence="10">
    <location>
        <begin position="1"/>
        <end position="80"/>
    </location>
</feature>
<dbReference type="Pfam" id="PF00097">
    <property type="entry name" value="zf-C3HC4"/>
    <property type="match status" value="1"/>
</dbReference>
<keyword evidence="5 9" id="KW-0863">Zinc-finger</keyword>